<keyword evidence="3" id="KW-1003">Cell membrane</keyword>
<feature type="transmembrane region" description="Helical" evidence="7">
    <location>
        <begin position="99"/>
        <end position="120"/>
    </location>
</feature>
<evidence type="ECO:0000256" key="4">
    <source>
        <dbReference type="ARBA" id="ARBA00022692"/>
    </source>
</evidence>
<feature type="transmembrane region" description="Helical" evidence="7">
    <location>
        <begin position="42"/>
        <end position="62"/>
    </location>
</feature>
<dbReference type="InterPro" id="IPR036259">
    <property type="entry name" value="MFS_trans_sf"/>
</dbReference>
<reference evidence="9 10" key="1">
    <citation type="submission" date="2023-07" db="EMBL/GenBank/DDBJ databases">
        <title>Genomic Encyclopedia of Type Strains, Phase IV (KMG-IV): sequencing the most valuable type-strain genomes for metagenomic binning, comparative biology and taxonomic classification.</title>
        <authorList>
            <person name="Goeker M."/>
        </authorList>
    </citation>
    <scope>NUCLEOTIDE SEQUENCE [LARGE SCALE GENOMIC DNA]</scope>
    <source>
        <strain evidence="9 10">DSM 12751</strain>
    </source>
</reference>
<feature type="transmembrane region" description="Helical" evidence="7">
    <location>
        <begin position="132"/>
        <end position="156"/>
    </location>
</feature>
<feature type="domain" description="Major facilitator superfamily (MFS) profile" evidence="8">
    <location>
        <begin position="1"/>
        <end position="403"/>
    </location>
</feature>
<keyword evidence="4 7" id="KW-0812">Transmembrane</keyword>
<evidence type="ECO:0000259" key="8">
    <source>
        <dbReference type="PROSITE" id="PS50850"/>
    </source>
</evidence>
<evidence type="ECO:0000256" key="7">
    <source>
        <dbReference type="SAM" id="Phobius"/>
    </source>
</evidence>
<keyword evidence="6 7" id="KW-0472">Membrane</keyword>
<dbReference type="InterPro" id="IPR020846">
    <property type="entry name" value="MFS_dom"/>
</dbReference>
<feature type="transmembrane region" description="Helical" evidence="7">
    <location>
        <begin position="261"/>
        <end position="280"/>
    </location>
</feature>
<keyword evidence="5 7" id="KW-1133">Transmembrane helix</keyword>
<dbReference type="Gene3D" id="1.20.1250.20">
    <property type="entry name" value="MFS general substrate transporter like domains"/>
    <property type="match status" value="1"/>
</dbReference>
<accession>A0ABT9VZT1</accession>
<feature type="transmembrane region" description="Helical" evidence="7">
    <location>
        <begin position="74"/>
        <end position="93"/>
    </location>
</feature>
<evidence type="ECO:0000256" key="2">
    <source>
        <dbReference type="ARBA" id="ARBA00022448"/>
    </source>
</evidence>
<evidence type="ECO:0000313" key="9">
    <source>
        <dbReference type="EMBL" id="MDQ0166508.1"/>
    </source>
</evidence>
<dbReference type="RefSeq" id="WP_307394773.1">
    <property type="nucleotide sequence ID" value="NZ_JAUSTY010000009.1"/>
</dbReference>
<dbReference type="PROSITE" id="PS50850">
    <property type="entry name" value="MFS"/>
    <property type="match status" value="1"/>
</dbReference>
<keyword evidence="10" id="KW-1185">Reference proteome</keyword>
<comment type="caution">
    <text evidence="9">The sequence shown here is derived from an EMBL/GenBank/DDBJ whole genome shotgun (WGS) entry which is preliminary data.</text>
</comment>
<proteinExistence type="predicted"/>
<feature type="transmembrane region" description="Helical" evidence="7">
    <location>
        <begin position="211"/>
        <end position="241"/>
    </location>
</feature>
<feature type="transmembrane region" description="Helical" evidence="7">
    <location>
        <begin position="162"/>
        <end position="181"/>
    </location>
</feature>
<evidence type="ECO:0000256" key="5">
    <source>
        <dbReference type="ARBA" id="ARBA00022989"/>
    </source>
</evidence>
<evidence type="ECO:0000313" key="10">
    <source>
        <dbReference type="Proteomes" id="UP001235840"/>
    </source>
</evidence>
<comment type="subcellular location">
    <subcellularLocation>
        <location evidence="1">Cell membrane</location>
        <topology evidence="1">Multi-pass membrane protein</topology>
    </subcellularLocation>
</comment>
<dbReference type="Proteomes" id="UP001235840">
    <property type="component" value="Unassembled WGS sequence"/>
</dbReference>
<dbReference type="PANTHER" id="PTHR23517">
    <property type="entry name" value="RESISTANCE PROTEIN MDTM, PUTATIVE-RELATED-RELATED"/>
    <property type="match status" value="1"/>
</dbReference>
<dbReference type="InterPro" id="IPR050171">
    <property type="entry name" value="MFS_Transporters"/>
</dbReference>
<evidence type="ECO:0000256" key="6">
    <source>
        <dbReference type="ARBA" id="ARBA00023136"/>
    </source>
</evidence>
<dbReference type="Pfam" id="PF07690">
    <property type="entry name" value="MFS_1"/>
    <property type="match status" value="2"/>
</dbReference>
<organism evidence="9 10">
    <name type="scientific">Caldalkalibacillus horti</name>
    <dbReference type="NCBI Taxonomy" id="77523"/>
    <lineage>
        <taxon>Bacteria</taxon>
        <taxon>Bacillati</taxon>
        <taxon>Bacillota</taxon>
        <taxon>Bacilli</taxon>
        <taxon>Bacillales</taxon>
        <taxon>Bacillaceae</taxon>
        <taxon>Caldalkalibacillus</taxon>
    </lineage>
</organism>
<dbReference type="SUPFAM" id="SSF103473">
    <property type="entry name" value="MFS general substrate transporter"/>
    <property type="match status" value="1"/>
</dbReference>
<dbReference type="PANTHER" id="PTHR23517:SF3">
    <property type="entry name" value="INTEGRAL MEMBRANE TRANSPORT PROTEIN"/>
    <property type="match status" value="1"/>
</dbReference>
<protein>
    <submittedName>
        <fullName evidence="9">MFS family permease</fullName>
    </submittedName>
</protein>
<evidence type="ECO:0000256" key="3">
    <source>
        <dbReference type="ARBA" id="ARBA00022475"/>
    </source>
</evidence>
<keyword evidence="2" id="KW-0813">Transport</keyword>
<name>A0ABT9VZT1_9BACI</name>
<feature type="transmembrane region" description="Helical" evidence="7">
    <location>
        <begin position="381"/>
        <end position="403"/>
    </location>
</feature>
<sequence>MEAKVWTVNLKVRLFGEAFFNLVYWMIFPFLVVYFSTAFGNHIAGLLMMIPPIVGMIGGLISGHYTDLIGRRPLMLLGVCIQASMFAVFAATSSSWIEFAAYVLVGLGGAIYRTPSMAMVADLVPKEERRQVIATFTTANNIGAVLGPALGAFFFFQYRDQLLWTATFILLLYAITIFLMIRETKPQVEKAADTPKQQTPMNYRFIFQDKLFFFFILAGVFSIMTIMQLDLYLAIYIVNYVPEQTLFSWNEWSLTLTSEQIFGWVLGLNGLLFVLLILPVTKWLKGWSERNVFILSALLAGIGMFAVGLHSSLWYLFIVTVIFTLGELIRAPVTESFVANYAPEHARGQYLGASNLQFTVGRFLAPITVFLSAWVQPIVVFSLLLGFSIISSLLYLYVFRLYLSRQPYV</sequence>
<feature type="transmembrane region" description="Helical" evidence="7">
    <location>
        <begin position="292"/>
        <end position="309"/>
    </location>
</feature>
<feature type="transmembrane region" description="Helical" evidence="7">
    <location>
        <begin position="12"/>
        <end position="36"/>
    </location>
</feature>
<dbReference type="EMBL" id="JAUSTY010000009">
    <property type="protein sequence ID" value="MDQ0166508.1"/>
    <property type="molecule type" value="Genomic_DNA"/>
</dbReference>
<gene>
    <name evidence="9" type="ORF">J2S11_002412</name>
</gene>
<dbReference type="InterPro" id="IPR011701">
    <property type="entry name" value="MFS"/>
</dbReference>
<evidence type="ECO:0000256" key="1">
    <source>
        <dbReference type="ARBA" id="ARBA00004651"/>
    </source>
</evidence>
<dbReference type="CDD" id="cd17329">
    <property type="entry name" value="MFS_MdtH_MDR_like"/>
    <property type="match status" value="1"/>
</dbReference>